<dbReference type="InterPro" id="IPR005846">
    <property type="entry name" value="A-D-PHexomutase_a/b/a-III"/>
</dbReference>
<dbReference type="PRINTS" id="PR00509">
    <property type="entry name" value="PGMPMM"/>
</dbReference>
<dbReference type="GO" id="GO:0005975">
    <property type="term" value="P:carbohydrate metabolic process"/>
    <property type="evidence" value="ECO:0007669"/>
    <property type="project" value="InterPro"/>
</dbReference>
<dbReference type="GO" id="GO:0008973">
    <property type="term" value="F:phosphopentomutase activity"/>
    <property type="evidence" value="ECO:0007669"/>
    <property type="project" value="TreeGrafter"/>
</dbReference>
<dbReference type="SUPFAM" id="SSF53738">
    <property type="entry name" value="Phosphoglucomutase, first 3 domains"/>
    <property type="match status" value="3"/>
</dbReference>
<evidence type="ECO:0000259" key="8">
    <source>
        <dbReference type="Pfam" id="PF00408"/>
    </source>
</evidence>
<keyword evidence="6" id="KW-0413">Isomerase</keyword>
<feature type="domain" description="Alpha-D-phosphohexomutase alpha/beta/alpha" evidence="10">
    <location>
        <begin position="214"/>
        <end position="313"/>
    </location>
</feature>
<dbReference type="EMBL" id="JAAKZV010000477">
    <property type="protein sequence ID" value="NGN70330.1"/>
    <property type="molecule type" value="Genomic_DNA"/>
</dbReference>
<keyword evidence="3" id="KW-0597">Phosphoprotein</keyword>
<dbReference type="CDD" id="cd05799">
    <property type="entry name" value="PGM2"/>
    <property type="match status" value="1"/>
</dbReference>
<dbReference type="Pfam" id="PF02880">
    <property type="entry name" value="PGM_PMM_III"/>
    <property type="match status" value="1"/>
</dbReference>
<name>A0A6G4UEL1_9ACTN</name>
<feature type="domain" description="Alpha-D-phosphohexomutase C-terminal" evidence="8">
    <location>
        <begin position="510"/>
        <end position="533"/>
    </location>
</feature>
<dbReference type="Gene3D" id="3.40.120.10">
    <property type="entry name" value="Alpha-D-Glucose-1,6-Bisphosphate, subunit A, domain 3"/>
    <property type="match status" value="3"/>
</dbReference>
<protein>
    <submittedName>
        <fullName evidence="12">Phospho-sugar mutase</fullName>
    </submittedName>
</protein>
<proteinExistence type="inferred from homology"/>
<evidence type="ECO:0000256" key="7">
    <source>
        <dbReference type="RuleBase" id="RU004326"/>
    </source>
</evidence>
<dbReference type="InterPro" id="IPR005844">
    <property type="entry name" value="A-D-PHexomutase_a/b/a-I"/>
</dbReference>
<dbReference type="AlphaFoldDB" id="A0A6G4UEL1"/>
<reference evidence="12 13" key="1">
    <citation type="submission" date="2020-02" db="EMBL/GenBank/DDBJ databases">
        <title>Whole-genome analyses of novel actinobacteria.</title>
        <authorList>
            <person name="Sahin N."/>
        </authorList>
    </citation>
    <scope>NUCLEOTIDE SEQUENCE [LARGE SCALE GENOMIC DNA]</scope>
    <source>
        <strain evidence="12 13">A7024</strain>
    </source>
</reference>
<accession>A0A6G4UEL1</accession>
<evidence type="ECO:0000256" key="1">
    <source>
        <dbReference type="ARBA" id="ARBA00001946"/>
    </source>
</evidence>
<dbReference type="Gene3D" id="3.30.310.50">
    <property type="entry name" value="Alpha-D-phosphohexomutase, C-terminal domain"/>
    <property type="match status" value="1"/>
</dbReference>
<keyword evidence="13" id="KW-1185">Reference proteome</keyword>
<dbReference type="InterPro" id="IPR036900">
    <property type="entry name" value="A-D-PHexomutase_C_sf"/>
</dbReference>
<dbReference type="PANTHER" id="PTHR45745">
    <property type="entry name" value="PHOSPHOMANNOMUTASE 45A"/>
    <property type="match status" value="1"/>
</dbReference>
<keyword evidence="5 7" id="KW-0460">Magnesium</keyword>
<dbReference type="InterPro" id="IPR005841">
    <property type="entry name" value="Alpha-D-phosphohexomutase_SF"/>
</dbReference>
<evidence type="ECO:0000259" key="11">
    <source>
        <dbReference type="Pfam" id="PF02880"/>
    </source>
</evidence>
<evidence type="ECO:0000313" key="12">
    <source>
        <dbReference type="EMBL" id="NGN70330.1"/>
    </source>
</evidence>
<comment type="caution">
    <text evidence="12">The sequence shown here is derived from an EMBL/GenBank/DDBJ whole genome shotgun (WGS) entry which is preliminary data.</text>
</comment>
<evidence type="ECO:0000256" key="6">
    <source>
        <dbReference type="ARBA" id="ARBA00023235"/>
    </source>
</evidence>
<evidence type="ECO:0000256" key="3">
    <source>
        <dbReference type="ARBA" id="ARBA00022553"/>
    </source>
</evidence>
<dbReference type="PROSITE" id="PS00710">
    <property type="entry name" value="PGM_PMM"/>
    <property type="match status" value="1"/>
</dbReference>
<dbReference type="GO" id="GO:0000287">
    <property type="term" value="F:magnesium ion binding"/>
    <property type="evidence" value="ECO:0007669"/>
    <property type="project" value="InterPro"/>
</dbReference>
<evidence type="ECO:0000259" key="9">
    <source>
        <dbReference type="Pfam" id="PF02878"/>
    </source>
</evidence>
<dbReference type="Proteomes" id="UP000481583">
    <property type="component" value="Unassembled WGS sequence"/>
</dbReference>
<dbReference type="Pfam" id="PF00408">
    <property type="entry name" value="PGM_PMM_IV"/>
    <property type="match status" value="1"/>
</dbReference>
<feature type="domain" description="Alpha-D-phosphohexomutase alpha/beta/alpha" evidence="11">
    <location>
        <begin position="328"/>
        <end position="436"/>
    </location>
</feature>
<organism evidence="12 13">
    <name type="scientific">Streptomyces coryli</name>
    <dbReference type="NCBI Taxonomy" id="1128680"/>
    <lineage>
        <taxon>Bacteria</taxon>
        <taxon>Bacillati</taxon>
        <taxon>Actinomycetota</taxon>
        <taxon>Actinomycetes</taxon>
        <taxon>Kitasatosporales</taxon>
        <taxon>Streptomycetaceae</taxon>
        <taxon>Streptomyces</taxon>
    </lineage>
</organism>
<dbReference type="PANTHER" id="PTHR45745:SF1">
    <property type="entry name" value="PHOSPHOGLUCOMUTASE 2B-RELATED"/>
    <property type="match status" value="1"/>
</dbReference>
<dbReference type="GO" id="GO:0006166">
    <property type="term" value="P:purine ribonucleoside salvage"/>
    <property type="evidence" value="ECO:0007669"/>
    <property type="project" value="TreeGrafter"/>
</dbReference>
<dbReference type="Pfam" id="PF02879">
    <property type="entry name" value="PGM_PMM_II"/>
    <property type="match status" value="1"/>
</dbReference>
<dbReference type="InterPro" id="IPR016055">
    <property type="entry name" value="A-D-PHexomutase_a/b/a-I/II/III"/>
</dbReference>
<evidence type="ECO:0000313" key="13">
    <source>
        <dbReference type="Proteomes" id="UP000481583"/>
    </source>
</evidence>
<dbReference type="InterPro" id="IPR016066">
    <property type="entry name" value="A-D-PHexomutase_CS"/>
</dbReference>
<gene>
    <name evidence="12" type="ORF">G5C51_41415</name>
</gene>
<comment type="similarity">
    <text evidence="2 7">Belongs to the phosphohexose mutase family.</text>
</comment>
<keyword evidence="4 7" id="KW-0479">Metal-binding</keyword>
<dbReference type="RefSeq" id="WP_165246022.1">
    <property type="nucleotide sequence ID" value="NZ_JAAKZV010000477.1"/>
</dbReference>
<evidence type="ECO:0000256" key="5">
    <source>
        <dbReference type="ARBA" id="ARBA00022842"/>
    </source>
</evidence>
<dbReference type="InterPro" id="IPR005843">
    <property type="entry name" value="A-D-PHexomutase_C"/>
</dbReference>
<sequence>MTKAREETNVTTDNALTQANAWLAEDPDPDTRGELAGLIEAGDAAAIEERFSGTLQFGTAGLRGALGAGPMRMNRAVVIRAAAGLASYLKKEGHEGGLVVIGYDARHKSVDFAEDTAAVMVGAGLKAALLPRPLPTPVLAFAIRHLGAVAGVTVTASHNPPQDNGYKVYLGEGSQIVPPADAGIAAEIAAVGSLHDVPRAEDGWEVLGGQVLDAYLERAKSVVAPGGPRDLSVVYTPMHGVGGTTLTAAFERAGFRAPITVPEQAEPDPDFPTVAFPNPEEPGAMDLAFAKAAEADPDIVIANDPDADRCAVAVPDAATEGGWRMLRGDEVGALLATHLVHKRVRGTFAASIVSSSLSGKIAKAAGLPYEETLTGFKWLARVQGLAFGYEEALGYCVDPGGVRDKDGITAALAVAELTAELKAAGRTLQDLLDDLAVEYGLHATDQLSVRVEDLSVIAEAMHRLREQPPAALAGLAVTRAEDLTKGTPELPPTDGLRYYLAGDPERGIESARVIVRPSGTEPKLKCYLEAVLPVASAGALGAVRTKAADVLADLKSDLAAAAGI</sequence>
<feature type="domain" description="Alpha-D-phosphohexomutase alpha/beta/alpha" evidence="9">
    <location>
        <begin position="56"/>
        <end position="190"/>
    </location>
</feature>
<evidence type="ECO:0000256" key="2">
    <source>
        <dbReference type="ARBA" id="ARBA00010231"/>
    </source>
</evidence>
<dbReference type="InterPro" id="IPR005845">
    <property type="entry name" value="A-D-PHexomutase_a/b/a-II"/>
</dbReference>
<dbReference type="SUPFAM" id="SSF55957">
    <property type="entry name" value="Phosphoglucomutase, C-terminal domain"/>
    <property type="match status" value="1"/>
</dbReference>
<evidence type="ECO:0000256" key="4">
    <source>
        <dbReference type="ARBA" id="ARBA00022723"/>
    </source>
</evidence>
<evidence type="ECO:0000259" key="10">
    <source>
        <dbReference type="Pfam" id="PF02879"/>
    </source>
</evidence>
<comment type="cofactor">
    <cofactor evidence="1">
        <name>Mg(2+)</name>
        <dbReference type="ChEBI" id="CHEBI:18420"/>
    </cofactor>
</comment>
<dbReference type="Pfam" id="PF02878">
    <property type="entry name" value="PGM_PMM_I"/>
    <property type="match status" value="1"/>
</dbReference>